<dbReference type="PANTHER" id="PTHR18964:SF173">
    <property type="entry name" value="GLUCOKINASE"/>
    <property type="match status" value="1"/>
</dbReference>
<evidence type="ECO:0000313" key="2">
    <source>
        <dbReference type="EMBL" id="PWD52524.1"/>
    </source>
</evidence>
<dbReference type="PANTHER" id="PTHR18964">
    <property type="entry name" value="ROK (REPRESSOR, ORF, KINASE) FAMILY"/>
    <property type="match status" value="1"/>
</dbReference>
<proteinExistence type="inferred from homology"/>
<sequence length="397" mass="40916">MDALRKFPARPTGAGETFQLFRDGAPRTRAWLMTQSGHSRSTVAARIDALCRIGVLAPTGEASSTGGRPPATFAFAPSARVVLGVDLGATRARIGLTDLAGTLLVERDELVAITDGPERVLAWVADTAEALLAEIGRPASDLAGVGIGVPGPVDHLTGRPANPPIMPGWNDVDVPSHLAERLGVAVAVDNDANIIALGEQRMIYPGERELLYVKVATGIGAGVLMDGALRRGAQGAAGDIGHLSLPGKQDVLCRCGNHGCLEAVASLASIARNLGQEEGAPVSTDDVIARVRVGDVRANAHVRQAGRDIGLALASAVNLLNPSRIVVGGLLALAGDQLIAGIREVVYQRCMPLATARLQIGTARGGSNAGIVGAATLVIDSFLSPEAVEGLILSKEE</sequence>
<dbReference type="InterPro" id="IPR049874">
    <property type="entry name" value="ROK_cs"/>
</dbReference>
<dbReference type="Gene3D" id="3.30.420.40">
    <property type="match status" value="2"/>
</dbReference>
<dbReference type="RefSeq" id="WP_109230911.1">
    <property type="nucleotide sequence ID" value="NZ_PYHR01000002.1"/>
</dbReference>
<reference evidence="2 3" key="1">
    <citation type="submission" date="2018-03" db="EMBL/GenBank/DDBJ databases">
        <title>Genome assembly of novel Miniimonas species PCH200.</title>
        <authorList>
            <person name="Thakur V."/>
            <person name="Kumar V."/>
            <person name="Singh D."/>
        </authorList>
    </citation>
    <scope>NUCLEOTIDE SEQUENCE [LARGE SCALE GENOMIC DNA]</scope>
    <source>
        <strain evidence="2 3">PCH200</strain>
    </source>
</reference>
<organism evidence="2 3">
    <name type="scientific">Serinibacter arcticus</name>
    <dbReference type="NCBI Taxonomy" id="1655435"/>
    <lineage>
        <taxon>Bacteria</taxon>
        <taxon>Bacillati</taxon>
        <taxon>Actinomycetota</taxon>
        <taxon>Actinomycetes</taxon>
        <taxon>Micrococcales</taxon>
        <taxon>Beutenbergiaceae</taxon>
        <taxon>Serinibacter</taxon>
    </lineage>
</organism>
<dbReference type="InterPro" id="IPR036388">
    <property type="entry name" value="WH-like_DNA-bd_sf"/>
</dbReference>
<dbReference type="Gene3D" id="1.10.10.10">
    <property type="entry name" value="Winged helix-like DNA-binding domain superfamily/Winged helix DNA-binding domain"/>
    <property type="match status" value="1"/>
</dbReference>
<keyword evidence="3" id="KW-1185">Reference proteome</keyword>
<name>A0A2U1ZZW2_9MICO</name>
<evidence type="ECO:0000313" key="3">
    <source>
        <dbReference type="Proteomes" id="UP000245166"/>
    </source>
</evidence>
<accession>A0A2U1ZZW2</accession>
<dbReference type="PROSITE" id="PS01125">
    <property type="entry name" value="ROK"/>
    <property type="match status" value="1"/>
</dbReference>
<gene>
    <name evidence="2" type="ORF">C8046_11895</name>
</gene>
<dbReference type="OrthoDB" id="3189808at2"/>
<dbReference type="InterPro" id="IPR000600">
    <property type="entry name" value="ROK"/>
</dbReference>
<dbReference type="EMBL" id="PYHR01000002">
    <property type="protein sequence ID" value="PWD52524.1"/>
    <property type="molecule type" value="Genomic_DNA"/>
</dbReference>
<dbReference type="Proteomes" id="UP000245166">
    <property type="component" value="Unassembled WGS sequence"/>
</dbReference>
<keyword evidence="2" id="KW-0418">Kinase</keyword>
<dbReference type="Pfam" id="PF00480">
    <property type="entry name" value="ROK"/>
    <property type="match status" value="1"/>
</dbReference>
<dbReference type="GO" id="GO:0016301">
    <property type="term" value="F:kinase activity"/>
    <property type="evidence" value="ECO:0007669"/>
    <property type="project" value="UniProtKB-KW"/>
</dbReference>
<comment type="caution">
    <text evidence="2">The sequence shown here is derived from an EMBL/GenBank/DDBJ whole genome shotgun (WGS) entry which is preliminary data.</text>
</comment>
<protein>
    <submittedName>
        <fullName evidence="2">Sugar kinase</fullName>
    </submittedName>
</protein>
<comment type="similarity">
    <text evidence="1">Belongs to the ROK (NagC/XylR) family.</text>
</comment>
<dbReference type="SUPFAM" id="SSF53067">
    <property type="entry name" value="Actin-like ATPase domain"/>
    <property type="match status" value="1"/>
</dbReference>
<evidence type="ECO:0000256" key="1">
    <source>
        <dbReference type="ARBA" id="ARBA00006479"/>
    </source>
</evidence>
<keyword evidence="2" id="KW-0808">Transferase</keyword>
<dbReference type="AlphaFoldDB" id="A0A2U1ZZW2"/>
<dbReference type="InterPro" id="IPR043129">
    <property type="entry name" value="ATPase_NBD"/>
</dbReference>